<dbReference type="Gene3D" id="3.30.2010.10">
    <property type="entry name" value="Metalloproteases ('zincins'), catalytic domain"/>
    <property type="match status" value="1"/>
</dbReference>
<evidence type="ECO:0000259" key="1">
    <source>
        <dbReference type="Pfam" id="PF01863"/>
    </source>
</evidence>
<reference evidence="2 3" key="1">
    <citation type="submission" date="2019-02" db="EMBL/GenBank/DDBJ databases">
        <title>Deep-cultivation of Planctomycetes and their phenomic and genomic characterization uncovers novel biology.</title>
        <authorList>
            <person name="Wiegand S."/>
            <person name="Jogler M."/>
            <person name="Boedeker C."/>
            <person name="Pinto D."/>
            <person name="Vollmers J."/>
            <person name="Rivas-Marin E."/>
            <person name="Kohn T."/>
            <person name="Peeters S.H."/>
            <person name="Heuer A."/>
            <person name="Rast P."/>
            <person name="Oberbeckmann S."/>
            <person name="Bunk B."/>
            <person name="Jeske O."/>
            <person name="Meyerdierks A."/>
            <person name="Storesund J.E."/>
            <person name="Kallscheuer N."/>
            <person name="Luecker S."/>
            <person name="Lage O.M."/>
            <person name="Pohl T."/>
            <person name="Merkel B.J."/>
            <person name="Hornburger P."/>
            <person name="Mueller R.-W."/>
            <person name="Bruemmer F."/>
            <person name="Labrenz M."/>
            <person name="Spormann A.M."/>
            <person name="Op den Camp H."/>
            <person name="Overmann J."/>
            <person name="Amann R."/>
            <person name="Jetten M.S.M."/>
            <person name="Mascher T."/>
            <person name="Medema M.H."/>
            <person name="Devos D.P."/>
            <person name="Kaster A.-K."/>
            <person name="Ovreas L."/>
            <person name="Rohde M."/>
            <person name="Galperin M.Y."/>
            <person name="Jogler C."/>
        </authorList>
    </citation>
    <scope>NUCLEOTIDE SEQUENCE [LARGE SCALE GENOMIC DNA]</scope>
    <source>
        <strain evidence="2 3">HG66A1</strain>
    </source>
</reference>
<gene>
    <name evidence="2" type="ORF">HG66A1_62620</name>
</gene>
<accession>A0A517PYI3</accession>
<dbReference type="Pfam" id="PF01863">
    <property type="entry name" value="YgjP-like"/>
    <property type="match status" value="1"/>
</dbReference>
<dbReference type="Proteomes" id="UP000320421">
    <property type="component" value="Chromosome"/>
</dbReference>
<proteinExistence type="predicted"/>
<dbReference type="AlphaFoldDB" id="A0A517PYI3"/>
<evidence type="ECO:0000313" key="3">
    <source>
        <dbReference type="Proteomes" id="UP000320421"/>
    </source>
</evidence>
<dbReference type="CDD" id="cd07344">
    <property type="entry name" value="M48_yhfN_like"/>
    <property type="match status" value="1"/>
</dbReference>
<organism evidence="2 3">
    <name type="scientific">Gimesia chilikensis</name>
    <dbReference type="NCBI Taxonomy" id="2605989"/>
    <lineage>
        <taxon>Bacteria</taxon>
        <taxon>Pseudomonadati</taxon>
        <taxon>Planctomycetota</taxon>
        <taxon>Planctomycetia</taxon>
        <taxon>Planctomycetales</taxon>
        <taxon>Planctomycetaceae</taxon>
        <taxon>Gimesia</taxon>
    </lineage>
</organism>
<name>A0A517PYI3_9PLAN</name>
<dbReference type="EMBL" id="CP036266">
    <property type="protein sequence ID" value="QDT24430.1"/>
    <property type="molecule type" value="Genomic_DNA"/>
</dbReference>
<protein>
    <recommendedName>
        <fullName evidence="1">YgjP-like metallopeptidase domain-containing protein</fullName>
    </recommendedName>
</protein>
<sequence>MTPLAIIEYFVVNELAHIIHANHTEVLWKEVDKFLPNYLERKQWLRVNGAVMSL</sequence>
<feature type="domain" description="YgjP-like metallopeptidase" evidence="1">
    <location>
        <begin position="1"/>
        <end position="46"/>
    </location>
</feature>
<dbReference type="InterPro" id="IPR002725">
    <property type="entry name" value="YgjP-like_metallopeptidase"/>
</dbReference>
<evidence type="ECO:0000313" key="2">
    <source>
        <dbReference type="EMBL" id="QDT24430.1"/>
    </source>
</evidence>
<keyword evidence="3" id="KW-1185">Reference proteome</keyword>